<accession>A0A1F7GUQ8</accession>
<feature type="transmembrane region" description="Helical" evidence="1">
    <location>
        <begin position="29"/>
        <end position="45"/>
    </location>
</feature>
<dbReference type="AlphaFoldDB" id="A0A1F7GUQ8"/>
<comment type="caution">
    <text evidence="2">The sequence shown here is derived from an EMBL/GenBank/DDBJ whole genome shotgun (WGS) entry which is preliminary data.</text>
</comment>
<keyword evidence="1" id="KW-0472">Membrane</keyword>
<evidence type="ECO:0000313" key="3">
    <source>
        <dbReference type="Proteomes" id="UP000177159"/>
    </source>
</evidence>
<sequence>MLEYLLLVTSVIIFLVFLSIFRGEHIKQFIVLTVFVIYYVLWGIVHHARDQSLHLKIVLEYIIIGALAFVILRSLLIL</sequence>
<reference evidence="2 3" key="1">
    <citation type="journal article" date="2016" name="Nat. Commun.">
        <title>Thousands of microbial genomes shed light on interconnected biogeochemical processes in an aquifer system.</title>
        <authorList>
            <person name="Anantharaman K."/>
            <person name="Brown C.T."/>
            <person name="Hug L.A."/>
            <person name="Sharon I."/>
            <person name="Castelle C.J."/>
            <person name="Probst A.J."/>
            <person name="Thomas B.C."/>
            <person name="Singh A."/>
            <person name="Wilkins M.J."/>
            <person name="Karaoz U."/>
            <person name="Brodie E.L."/>
            <person name="Williams K.H."/>
            <person name="Hubbard S.S."/>
            <person name="Banfield J.F."/>
        </authorList>
    </citation>
    <scope>NUCLEOTIDE SEQUENCE [LARGE SCALE GENOMIC DNA]</scope>
</reference>
<feature type="transmembrane region" description="Helical" evidence="1">
    <location>
        <begin position="6"/>
        <end position="22"/>
    </location>
</feature>
<evidence type="ECO:0000256" key="1">
    <source>
        <dbReference type="SAM" id="Phobius"/>
    </source>
</evidence>
<evidence type="ECO:0000313" key="2">
    <source>
        <dbReference type="EMBL" id="OGK22789.1"/>
    </source>
</evidence>
<dbReference type="EMBL" id="MFZM01000033">
    <property type="protein sequence ID" value="OGK22789.1"/>
    <property type="molecule type" value="Genomic_DNA"/>
</dbReference>
<proteinExistence type="predicted"/>
<name>A0A1F7GUQ8_9BACT</name>
<feature type="transmembrane region" description="Helical" evidence="1">
    <location>
        <begin position="57"/>
        <end position="76"/>
    </location>
</feature>
<dbReference type="Proteomes" id="UP000177159">
    <property type="component" value="Unassembled WGS sequence"/>
</dbReference>
<organism evidence="2 3">
    <name type="scientific">Candidatus Roizmanbacteria bacterium RIFCSPHIGHO2_02_FULL_37_24</name>
    <dbReference type="NCBI Taxonomy" id="1802037"/>
    <lineage>
        <taxon>Bacteria</taxon>
        <taxon>Candidatus Roizmaniibacteriota</taxon>
    </lineage>
</organism>
<gene>
    <name evidence="2" type="ORF">A3C24_04470</name>
</gene>
<keyword evidence="1" id="KW-0812">Transmembrane</keyword>
<keyword evidence="1" id="KW-1133">Transmembrane helix</keyword>
<protein>
    <submittedName>
        <fullName evidence="2">Uncharacterized protein</fullName>
    </submittedName>
</protein>